<dbReference type="EMBL" id="VCPD01000006">
    <property type="protein sequence ID" value="TMV05610.1"/>
    <property type="molecule type" value="Genomic_DNA"/>
</dbReference>
<reference evidence="2 3" key="1">
    <citation type="submission" date="2019-05" db="EMBL/GenBank/DDBJ databases">
        <title>Ruegeria sp. nov., isolated from tidal flat.</title>
        <authorList>
            <person name="Kim W."/>
        </authorList>
    </citation>
    <scope>NUCLEOTIDE SEQUENCE [LARGE SCALE GENOMIC DNA]</scope>
    <source>
        <strain evidence="2 3">CAU 1488</strain>
    </source>
</reference>
<dbReference type="Pfam" id="PF11102">
    <property type="entry name" value="YjbF"/>
    <property type="match status" value="1"/>
</dbReference>
<comment type="caution">
    <text evidence="2">The sequence shown here is derived from an EMBL/GenBank/DDBJ whole genome shotgun (WGS) entry which is preliminary data.</text>
</comment>
<gene>
    <name evidence="2" type="ORF">FGK63_16335</name>
</gene>
<dbReference type="InterPro" id="IPR023373">
    <property type="entry name" value="YmcC_sf"/>
</dbReference>
<feature type="signal peptide" evidence="1">
    <location>
        <begin position="1"/>
        <end position="21"/>
    </location>
</feature>
<organism evidence="2 3">
    <name type="scientific">Ruegeria sediminis</name>
    <dbReference type="NCBI Taxonomy" id="2583820"/>
    <lineage>
        <taxon>Bacteria</taxon>
        <taxon>Pseudomonadati</taxon>
        <taxon>Pseudomonadota</taxon>
        <taxon>Alphaproteobacteria</taxon>
        <taxon>Rhodobacterales</taxon>
        <taxon>Roseobacteraceae</taxon>
        <taxon>Ruegeria</taxon>
    </lineage>
</organism>
<evidence type="ECO:0000313" key="3">
    <source>
        <dbReference type="Proteomes" id="UP001193035"/>
    </source>
</evidence>
<protein>
    <submittedName>
        <fullName evidence="2">YjbF family lipoprotein</fullName>
    </submittedName>
</protein>
<feature type="chain" id="PRO_5046681826" evidence="1">
    <location>
        <begin position="22"/>
        <end position="216"/>
    </location>
</feature>
<keyword evidence="3" id="KW-1185">Reference proteome</keyword>
<dbReference type="Gene3D" id="2.40.360.10">
    <property type="entry name" value="YmcC-like"/>
    <property type="match status" value="1"/>
</dbReference>
<proteinExistence type="predicted"/>
<evidence type="ECO:0000256" key="1">
    <source>
        <dbReference type="SAM" id="SignalP"/>
    </source>
</evidence>
<keyword evidence="1" id="KW-0732">Signal</keyword>
<dbReference type="Proteomes" id="UP001193035">
    <property type="component" value="Unassembled WGS sequence"/>
</dbReference>
<accession>A0ABY2WV64</accession>
<keyword evidence="2" id="KW-0449">Lipoprotein</keyword>
<dbReference type="InterPro" id="IPR021308">
    <property type="entry name" value="GfcB"/>
</dbReference>
<name>A0ABY2WV64_9RHOB</name>
<evidence type="ECO:0000313" key="2">
    <source>
        <dbReference type="EMBL" id="TMV05610.1"/>
    </source>
</evidence>
<dbReference type="SUPFAM" id="SSF159270">
    <property type="entry name" value="YmcC-like"/>
    <property type="match status" value="1"/>
</dbReference>
<sequence>MGTILQMRRIAVAAALLTLLAACTKTNYEFDVVRSTLQPGKAPPDPRVQALIAANAPRLQIAFLESGLAGAMVLEGEREGVRTWLSVDGASLLTRQGLIVGERGFGGGMMASDVSQPLEALFDGREGQVLRFHSFLNGDDRIVTRSYKCHIEDRGTQEIPVRGQPVATRLMRETCRSADQEFLNVYWFSQADGQLVQSRQWLGDFLGVVTLREIAG</sequence>